<dbReference type="EMBL" id="CM047739">
    <property type="protein sequence ID" value="KAJ0043519.1"/>
    <property type="molecule type" value="Genomic_DNA"/>
</dbReference>
<proteinExistence type="predicted"/>
<accession>A0ACC0Z0I9</accession>
<keyword evidence="2" id="KW-1185">Reference proteome</keyword>
<sequence length="847" mass="96584">MVQRPVESSERRGEEIYEVVTKWLSDVDEFTEGVAKSIIEDEDKANKGGCFKLGSCPNLIQRYRLGKKAMKAKMDGTDLCGKGDFNSVSYHPALQRTKSMYVRGFEAFDSRIQVLQEIVDTLKDANVNMIGVYGMGGVGKTTLVRKVAMLAKENKLFDEVAMAEVTQTPDYKKVQEKIAFDLGLEFGQENEHQRRGLLRNKIKKEKNVLVIFDDIWTKVDLDAIGIPFGGVEKQGKDDKTSRNLDVLKKDMKIQKNIPVYPLSDGDSWNLFGKIVGDLAENPDFHYVAIQIVAKCAGLPVAISTIAHALKNESLNAWEDTLAQLKRSNPRCLLDMDETLFSTIELSYNFLKNEEAETLFLLCALQNAGSRMYIADLLKYSMGWSLFGDGYTLEEGRNRLHRLIDHLKARCLLLDDDEDDNRVKMHDIIHAVAVSIASKDKLMFNIQNVTSLKEVLEEKKDSNAISLPYRDIYDELPEKLECPKLKLFFLFVKNKNLQIPDAFFEGTSELKVIDLTGIQLFSLPSSQGSDIEQLPGEIRQLTRLKLLDLSNCLNLRYIAPNVISCLSQLEELYMGNSFVQWEVEGVDNQGRRNASLGELKRLSNLTALHLHIQDAGVMPRDLFFKKLKSYKIFIGDKWKWSHKYDLSTSRMLKLKINNSTCLGLGIKALLKMTEDLSLEEMNGVRNVLYEFDMDGFPHLKHLLVKDCLELLCIIKSVAWNLAFPKLESFILRNLINLEKICCGQLNAGSFSKLRIMKIEKCDRLEYLFASSMAKNFTQLQEIEVTDCKNLKEIFSEESTDHGDEIETNDKIDFNQLCSLTLQCLPQFIKIGSDMRVCFVFFIFYFILM</sequence>
<evidence type="ECO:0000313" key="1">
    <source>
        <dbReference type="EMBL" id="KAJ0043519.1"/>
    </source>
</evidence>
<evidence type="ECO:0000313" key="2">
    <source>
        <dbReference type="Proteomes" id="UP001163603"/>
    </source>
</evidence>
<name>A0ACC0Z0I9_9ROSI</name>
<organism evidence="1 2">
    <name type="scientific">Pistacia integerrima</name>
    <dbReference type="NCBI Taxonomy" id="434235"/>
    <lineage>
        <taxon>Eukaryota</taxon>
        <taxon>Viridiplantae</taxon>
        <taxon>Streptophyta</taxon>
        <taxon>Embryophyta</taxon>
        <taxon>Tracheophyta</taxon>
        <taxon>Spermatophyta</taxon>
        <taxon>Magnoliopsida</taxon>
        <taxon>eudicotyledons</taxon>
        <taxon>Gunneridae</taxon>
        <taxon>Pentapetalae</taxon>
        <taxon>rosids</taxon>
        <taxon>malvids</taxon>
        <taxon>Sapindales</taxon>
        <taxon>Anacardiaceae</taxon>
        <taxon>Pistacia</taxon>
    </lineage>
</organism>
<dbReference type="Proteomes" id="UP001163603">
    <property type="component" value="Chromosome 4"/>
</dbReference>
<gene>
    <name evidence="1" type="ORF">Pint_19513</name>
</gene>
<reference evidence="2" key="1">
    <citation type="journal article" date="2023" name="G3 (Bethesda)">
        <title>Genome assembly and association tests identify interacting loci associated with vigor, precocity, and sex in interspecific pistachio rootstocks.</title>
        <authorList>
            <person name="Palmer W."/>
            <person name="Jacygrad E."/>
            <person name="Sagayaradj S."/>
            <person name="Cavanaugh K."/>
            <person name="Han R."/>
            <person name="Bertier L."/>
            <person name="Beede B."/>
            <person name="Kafkas S."/>
            <person name="Golino D."/>
            <person name="Preece J."/>
            <person name="Michelmore R."/>
        </authorList>
    </citation>
    <scope>NUCLEOTIDE SEQUENCE [LARGE SCALE GENOMIC DNA]</scope>
</reference>
<comment type="caution">
    <text evidence="1">The sequence shown here is derived from an EMBL/GenBank/DDBJ whole genome shotgun (WGS) entry which is preliminary data.</text>
</comment>
<protein>
    <submittedName>
        <fullName evidence="1">Uncharacterized protein</fullName>
    </submittedName>
</protein>